<dbReference type="Proteomes" id="UP001398420">
    <property type="component" value="Unassembled WGS sequence"/>
</dbReference>
<evidence type="ECO:0000313" key="2">
    <source>
        <dbReference type="EMBL" id="MEL5988889.1"/>
    </source>
</evidence>
<name>A0ABU9LN42_9BACL</name>
<dbReference type="InterPro" id="IPR016193">
    <property type="entry name" value="Cytidine_deaminase-like"/>
</dbReference>
<gene>
    <name evidence="2" type="ORF">AAF454_10805</name>
</gene>
<dbReference type="CDD" id="cd01285">
    <property type="entry name" value="nucleoside_deaminase"/>
    <property type="match status" value="1"/>
</dbReference>
<dbReference type="EMBL" id="JBCEWA010000008">
    <property type="protein sequence ID" value="MEL5988889.1"/>
    <property type="molecule type" value="Genomic_DNA"/>
</dbReference>
<comment type="caution">
    <text evidence="2">The sequence shown here is derived from an EMBL/GenBank/DDBJ whole genome shotgun (WGS) entry which is preliminary data.</text>
</comment>
<reference evidence="2 3" key="1">
    <citation type="submission" date="2024-04" db="EMBL/GenBank/DDBJ databases">
        <authorList>
            <person name="Wu Y.S."/>
            <person name="Zhang L."/>
        </authorList>
    </citation>
    <scope>NUCLEOTIDE SEQUENCE [LARGE SCALE GENOMIC DNA]</scope>
    <source>
        <strain evidence="2 3">KG-01</strain>
    </source>
</reference>
<dbReference type="EC" id="3.5.4.33" evidence="2"/>
<organism evidence="2 3">
    <name type="scientific">Kurthia gibsonii</name>
    <dbReference type="NCBI Taxonomy" id="33946"/>
    <lineage>
        <taxon>Bacteria</taxon>
        <taxon>Bacillati</taxon>
        <taxon>Bacillota</taxon>
        <taxon>Bacilli</taxon>
        <taxon>Bacillales</taxon>
        <taxon>Caryophanaceae</taxon>
        <taxon>Kurthia</taxon>
    </lineage>
</organism>
<dbReference type="SUPFAM" id="SSF53927">
    <property type="entry name" value="Cytidine deaminase-like"/>
    <property type="match status" value="1"/>
</dbReference>
<dbReference type="RefSeq" id="WP_087681979.1">
    <property type="nucleotide sequence ID" value="NZ_JBCEWA010000008.1"/>
</dbReference>
<evidence type="ECO:0000313" key="3">
    <source>
        <dbReference type="Proteomes" id="UP001398420"/>
    </source>
</evidence>
<dbReference type="InterPro" id="IPR002125">
    <property type="entry name" value="CMP_dCMP_dom"/>
</dbReference>
<dbReference type="PROSITE" id="PS51747">
    <property type="entry name" value="CYT_DCMP_DEAMINASES_2"/>
    <property type="match status" value="1"/>
</dbReference>
<evidence type="ECO:0000259" key="1">
    <source>
        <dbReference type="PROSITE" id="PS51747"/>
    </source>
</evidence>
<feature type="domain" description="CMP/dCMP-type deaminase" evidence="1">
    <location>
        <begin position="2"/>
        <end position="122"/>
    </location>
</feature>
<sequence>MEQDILFLRKAIELANQAKQEKDEPFGALLVKDGVIVATGQNYVKRNQNPIAHAELEAIYTYCAQSGMTDLQDYTLYSSCEPCPMCMSAAIWANVGRIVYSVPAKQAAEKIGSIFQLSSEDLATHSTNKPKLIGPLLQDEGIRVFE</sequence>
<dbReference type="GO" id="GO:0052717">
    <property type="term" value="F:tRNA-specific adenosine-34 deaminase activity"/>
    <property type="evidence" value="ECO:0007669"/>
    <property type="project" value="UniProtKB-EC"/>
</dbReference>
<dbReference type="PANTHER" id="PTHR11079:SF162">
    <property type="entry name" value="RIBOFLAVIN BIOSYNTHESIS PROTEIN PYRD, CHLOROPLASTIC"/>
    <property type="match status" value="1"/>
</dbReference>
<keyword evidence="2" id="KW-0378">Hydrolase</keyword>
<dbReference type="Gene3D" id="3.40.140.10">
    <property type="entry name" value="Cytidine Deaminase, domain 2"/>
    <property type="match status" value="1"/>
</dbReference>
<keyword evidence="3" id="KW-1185">Reference proteome</keyword>
<proteinExistence type="predicted"/>
<dbReference type="PANTHER" id="PTHR11079">
    <property type="entry name" value="CYTOSINE DEAMINASE FAMILY MEMBER"/>
    <property type="match status" value="1"/>
</dbReference>
<accession>A0ABU9LN42</accession>
<protein>
    <submittedName>
        <fullName evidence="2">Nucleoside deaminase</fullName>
        <ecNumber evidence="2">3.5.4.33</ecNumber>
    </submittedName>
</protein>
<dbReference type="Pfam" id="PF00383">
    <property type="entry name" value="dCMP_cyt_deam_1"/>
    <property type="match status" value="1"/>
</dbReference>